<dbReference type="GO" id="GO:0008270">
    <property type="term" value="F:zinc ion binding"/>
    <property type="evidence" value="ECO:0007669"/>
    <property type="project" value="InterPro"/>
</dbReference>
<reference evidence="3 4" key="1">
    <citation type="journal article" date="2012" name="ISME J.">
        <title>Nitrification expanded: discovery, physiology and genomics of a nitrite-oxidizing bacterium from the phylum Chloroflexi.</title>
        <authorList>
            <person name="Sorokin D.Y."/>
            <person name="Lucker S."/>
            <person name="Vejmelkova D."/>
            <person name="Kostrikina N.A."/>
            <person name="Kleerebezem R."/>
            <person name="Rijpstra W.I."/>
            <person name="Damste J.S."/>
            <person name="Le Paslier D."/>
            <person name="Muyzer G."/>
            <person name="Wagner M."/>
            <person name="van Loosdrecht M.C."/>
            <person name="Daims H."/>
        </authorList>
    </citation>
    <scope>NUCLEOTIDE SEQUENCE [LARGE SCALE GENOMIC DNA]</scope>
    <source>
        <strain evidence="4">none</strain>
    </source>
</reference>
<organism evidence="3 4">
    <name type="scientific">Nitrolancea hollandica Lb</name>
    <dbReference type="NCBI Taxonomy" id="1129897"/>
    <lineage>
        <taxon>Bacteria</taxon>
        <taxon>Pseudomonadati</taxon>
        <taxon>Thermomicrobiota</taxon>
        <taxon>Thermomicrobia</taxon>
        <taxon>Sphaerobacterales</taxon>
        <taxon>Sphaerobacterineae</taxon>
        <taxon>Sphaerobacteraceae</taxon>
        <taxon>Nitrolancea</taxon>
    </lineage>
</organism>
<dbReference type="AlphaFoldDB" id="I4EI37"/>
<dbReference type="InterPro" id="IPR006619">
    <property type="entry name" value="PGRP_domain_met/bac"/>
</dbReference>
<dbReference type="InterPro" id="IPR036505">
    <property type="entry name" value="Amidase/PGRP_sf"/>
</dbReference>
<gene>
    <name evidence="3" type="ORF">NITHO_3330003</name>
</gene>
<evidence type="ECO:0000313" key="3">
    <source>
        <dbReference type="EMBL" id="CCF84349.1"/>
    </source>
</evidence>
<proteinExistence type="inferred from homology"/>
<dbReference type="PANTHER" id="PTHR11022:SF41">
    <property type="entry name" value="PEPTIDOGLYCAN-RECOGNITION PROTEIN LC-RELATED"/>
    <property type="match status" value="1"/>
</dbReference>
<sequence>MFQERISRRTLFKVGGGLLLASIVDFRLPGWDAVAMTRMQWAERDVFPATGLYQSPVFTTDQPYNSIELSWIADQPPGSELRFSTRAKVNGSGWTDWIAMQRDVHGRSVSDANRVYAAPVLVASSSAVQYQVELVPNSLGESPKLSEVEIGCVDASAPAQYMAGANLIDGWIIPRAGWGADESLRFKNGEEVWTPEYQPVQKVIVHHTVTQNQEADPAATVRAIYYYHAVTQGWGDIGYNFLIDWHGNVYEGRYGGKDVCAGHALQYNHGSLGVAVLGTYSGVDAQQSSLDSLVRLIKTRAANVDAAGIGFFVDKSNLANVCGHRDVLQTECPGDHLYAKLPDIRGWVKGTGPIAASGQMGPTKAEIVSVSFSPSTVGIAMPLRIDIVVRNTGSNTLYTQGPAPGFAYLEGQDFDSAGFPKLDGMYRVGIDFAGNSGVANPFRWGLPGPLPPGQSCTVTGYLRLSTARTWDFKASLVQEYVAYQQQGVFPHRITVGSPPTEPASPSSDPSMHYFKETQHNVPDVFYSYWTNNGALFRFGYPLTEPFPELSATDGGIYLTQYFERARFEHHPENQPPYDVLLGLLARETTHGRENDASFRPVSRPPSSPDYDYFPETGHTLRGGFRAYWQAQGGLPSFGYPISEEFQEKITTDGKRYVVQYFERVRFEWHPENQPPYDVLIGHLAREMLIDRGWLKAGS</sequence>
<dbReference type="SMART" id="SM00701">
    <property type="entry name" value="PGRP"/>
    <property type="match status" value="1"/>
</dbReference>
<dbReference type="Gene3D" id="3.40.80.10">
    <property type="entry name" value="Peptidoglycan recognition protein-like"/>
    <property type="match status" value="1"/>
</dbReference>
<evidence type="ECO:0000256" key="1">
    <source>
        <dbReference type="ARBA" id="ARBA00007553"/>
    </source>
</evidence>
<dbReference type="GO" id="GO:0008745">
    <property type="term" value="F:N-acetylmuramoyl-L-alanine amidase activity"/>
    <property type="evidence" value="ECO:0007669"/>
    <property type="project" value="InterPro"/>
</dbReference>
<dbReference type="EMBL" id="CAGS01000261">
    <property type="protein sequence ID" value="CCF84349.1"/>
    <property type="molecule type" value="Genomic_DNA"/>
</dbReference>
<dbReference type="Proteomes" id="UP000004221">
    <property type="component" value="Unassembled WGS sequence"/>
</dbReference>
<feature type="domain" description="Peptidoglycan recognition protein family" evidence="2">
    <location>
        <begin position="170"/>
        <end position="317"/>
    </location>
</feature>
<dbReference type="GO" id="GO:0009253">
    <property type="term" value="P:peptidoglycan catabolic process"/>
    <property type="evidence" value="ECO:0007669"/>
    <property type="project" value="InterPro"/>
</dbReference>
<accession>I4EI37</accession>
<dbReference type="CDD" id="cd06583">
    <property type="entry name" value="PGRP"/>
    <property type="match status" value="1"/>
</dbReference>
<dbReference type="InterPro" id="IPR015510">
    <property type="entry name" value="PGRP"/>
</dbReference>
<evidence type="ECO:0000259" key="2">
    <source>
        <dbReference type="SMART" id="SM00701"/>
    </source>
</evidence>
<dbReference type="Pfam" id="PF01510">
    <property type="entry name" value="Amidase_2"/>
    <property type="match status" value="1"/>
</dbReference>
<dbReference type="SUPFAM" id="SSF55846">
    <property type="entry name" value="N-acetylmuramoyl-L-alanine amidase-like"/>
    <property type="match status" value="1"/>
</dbReference>
<comment type="caution">
    <text evidence="3">The sequence shown here is derived from an EMBL/GenBank/DDBJ whole genome shotgun (WGS) entry which is preliminary data.</text>
</comment>
<name>I4EI37_9BACT</name>
<dbReference type="RefSeq" id="WP_008478452.1">
    <property type="nucleotide sequence ID" value="NZ_CAGS01000261.1"/>
</dbReference>
<comment type="similarity">
    <text evidence="1">Belongs to the N-acetylmuramoyl-L-alanine amidase 2 family.</text>
</comment>
<keyword evidence="4" id="KW-1185">Reference proteome</keyword>
<protein>
    <submittedName>
        <fullName evidence="3">N-acetylmuramoyl-L-alanine amidase family 2</fullName>
    </submittedName>
</protein>
<dbReference type="InterPro" id="IPR002502">
    <property type="entry name" value="Amidase_domain"/>
</dbReference>
<dbReference type="PANTHER" id="PTHR11022">
    <property type="entry name" value="PEPTIDOGLYCAN RECOGNITION PROTEIN"/>
    <property type="match status" value="1"/>
</dbReference>
<evidence type="ECO:0000313" key="4">
    <source>
        <dbReference type="Proteomes" id="UP000004221"/>
    </source>
</evidence>